<dbReference type="SMART" id="SM00749">
    <property type="entry name" value="BON"/>
    <property type="match status" value="3"/>
</dbReference>
<evidence type="ECO:0000259" key="1">
    <source>
        <dbReference type="PROSITE" id="PS50914"/>
    </source>
</evidence>
<proteinExistence type="predicted"/>
<dbReference type="InterPro" id="IPR007055">
    <property type="entry name" value="BON_dom"/>
</dbReference>
<name>B9M1Z5_GEODF</name>
<dbReference type="InterPro" id="IPR051686">
    <property type="entry name" value="Lipoprotein_DolP"/>
</dbReference>
<protein>
    <submittedName>
        <fullName evidence="2">Phospholipid-binding domain protein, putative</fullName>
    </submittedName>
</protein>
<accession>B9M1Z5</accession>
<evidence type="ECO:0000313" key="3">
    <source>
        <dbReference type="Proteomes" id="UP000007721"/>
    </source>
</evidence>
<dbReference type="HOGENOM" id="CLU_082070_1_0_7"/>
<evidence type="ECO:0000313" key="2">
    <source>
        <dbReference type="EMBL" id="ACM19291.1"/>
    </source>
</evidence>
<dbReference type="PROSITE" id="PS50914">
    <property type="entry name" value="BON"/>
    <property type="match status" value="3"/>
</dbReference>
<dbReference type="AlphaFoldDB" id="B9M1Z5"/>
<dbReference type="Pfam" id="PF04972">
    <property type="entry name" value="BON"/>
    <property type="match status" value="3"/>
</dbReference>
<dbReference type="PANTHER" id="PTHR34606">
    <property type="entry name" value="BON DOMAIN-CONTAINING PROTEIN"/>
    <property type="match status" value="1"/>
</dbReference>
<reference evidence="2 3" key="1">
    <citation type="submission" date="2009-01" db="EMBL/GenBank/DDBJ databases">
        <title>Complete sequence of Geobacter sp. FRC-32.</title>
        <authorList>
            <consortium name="US DOE Joint Genome Institute"/>
            <person name="Lucas S."/>
            <person name="Copeland A."/>
            <person name="Lapidus A."/>
            <person name="Glavina del Rio T."/>
            <person name="Dalin E."/>
            <person name="Tice H."/>
            <person name="Bruce D."/>
            <person name="Goodwin L."/>
            <person name="Pitluck S."/>
            <person name="Saunders E."/>
            <person name="Brettin T."/>
            <person name="Detter J.C."/>
            <person name="Han C."/>
            <person name="Larimer F."/>
            <person name="Land M."/>
            <person name="Hauser L."/>
            <person name="Kyrpides N."/>
            <person name="Ovchinnikova G."/>
            <person name="Kostka J."/>
            <person name="Richardson P."/>
        </authorList>
    </citation>
    <scope>NUCLEOTIDE SEQUENCE [LARGE SCALE GENOMIC DNA]</scope>
    <source>
        <strain evidence="3">DSM 22248 / JCM 15807 / FRC-32</strain>
    </source>
</reference>
<dbReference type="OrthoDB" id="870892at2"/>
<dbReference type="PANTHER" id="PTHR34606:SF15">
    <property type="entry name" value="BON DOMAIN-CONTAINING PROTEIN"/>
    <property type="match status" value="1"/>
</dbReference>
<gene>
    <name evidence="2" type="ordered locus">Geob_0929</name>
</gene>
<dbReference type="Proteomes" id="UP000007721">
    <property type="component" value="Chromosome"/>
</dbReference>
<dbReference type="EMBL" id="CP001390">
    <property type="protein sequence ID" value="ACM19291.1"/>
    <property type="molecule type" value="Genomic_DNA"/>
</dbReference>
<feature type="domain" description="BON" evidence="1">
    <location>
        <begin position="172"/>
        <end position="240"/>
    </location>
</feature>
<dbReference type="STRING" id="316067.Geob_0929"/>
<dbReference type="Gene3D" id="3.30.1340.30">
    <property type="match status" value="3"/>
</dbReference>
<dbReference type="KEGG" id="geo:Geob_0929"/>
<feature type="domain" description="BON" evidence="1">
    <location>
        <begin position="97"/>
        <end position="167"/>
    </location>
</feature>
<dbReference type="eggNOG" id="COG2823">
    <property type="taxonomic scope" value="Bacteria"/>
</dbReference>
<keyword evidence="3" id="KW-1185">Reference proteome</keyword>
<dbReference type="InterPro" id="IPR014004">
    <property type="entry name" value="Transpt-assoc_nodulatn_dom_bac"/>
</dbReference>
<sequence length="240" mass="26527">MKNRDDVTREVMAAFEREPLINLHASPIRVDYSNGEVTLTGETETLAAKKIALEAAGKIPGVSAIIDRLHVMPAERMEDGEIRTHVCNAIVAENLLEPYALRALVKGQMESVREPLTASGAIEVAVDKGVVTLNGQVASLSQKRMAGVLAWWVPGSRDVINGLEISPPEEDNDDEVIDGIRLALEKDPFVNATQIRVRCRDYAVTLEGLVTNETERRMAEADAWYVFRVDSVKNLLQHQE</sequence>
<feature type="domain" description="BON" evidence="1">
    <location>
        <begin position="3"/>
        <end position="73"/>
    </location>
</feature>
<organism evidence="2 3">
    <name type="scientific">Geotalea daltonii (strain DSM 22248 / JCM 15807 / FRC-32)</name>
    <name type="common">Geobacter daltonii</name>
    <dbReference type="NCBI Taxonomy" id="316067"/>
    <lineage>
        <taxon>Bacteria</taxon>
        <taxon>Pseudomonadati</taxon>
        <taxon>Thermodesulfobacteriota</taxon>
        <taxon>Desulfuromonadia</taxon>
        <taxon>Geobacterales</taxon>
        <taxon>Geobacteraceae</taxon>
        <taxon>Geotalea</taxon>
    </lineage>
</organism>
<dbReference type="RefSeq" id="WP_012646020.1">
    <property type="nucleotide sequence ID" value="NC_011979.1"/>
</dbReference>